<evidence type="ECO:0000313" key="1">
    <source>
        <dbReference type="EMBL" id="OGG05530.1"/>
    </source>
</evidence>
<accession>A0A1F5YZA2</accession>
<name>A0A1F5YZA2_9BACT</name>
<reference evidence="1 2" key="1">
    <citation type="journal article" date="2016" name="Nat. Commun.">
        <title>Thousands of microbial genomes shed light on interconnected biogeochemical processes in an aquifer system.</title>
        <authorList>
            <person name="Anantharaman K."/>
            <person name="Brown C.T."/>
            <person name="Hug L.A."/>
            <person name="Sharon I."/>
            <person name="Castelle C.J."/>
            <person name="Probst A.J."/>
            <person name="Thomas B.C."/>
            <person name="Singh A."/>
            <person name="Wilkins M.J."/>
            <person name="Karaoz U."/>
            <person name="Brodie E.L."/>
            <person name="Williams K.H."/>
            <person name="Hubbard S.S."/>
            <person name="Banfield J.F."/>
        </authorList>
    </citation>
    <scope>NUCLEOTIDE SEQUENCE [LARGE SCALE GENOMIC DNA]</scope>
</reference>
<proteinExistence type="predicted"/>
<dbReference type="AlphaFoldDB" id="A0A1F5YZA2"/>
<protein>
    <submittedName>
        <fullName evidence="1">Uncharacterized protein</fullName>
    </submittedName>
</protein>
<dbReference type="EMBL" id="MFJF01000031">
    <property type="protein sequence ID" value="OGG05530.1"/>
    <property type="molecule type" value="Genomic_DNA"/>
</dbReference>
<dbReference type="Proteomes" id="UP000177354">
    <property type="component" value="Unassembled WGS sequence"/>
</dbReference>
<sequence>MYRHESFFELTPQLIDLGTIFNNKLAYMVESWGPVYPEYQSSLNFLKKAEELKLMHRLVEIENSAKYNPFSHSVVTTKYAVDVASALNNISTQSAGFKIVDLPLLTVATAYHDIGNVIDGKDIQELHLDKTDLIPLFRRHPIVTKSKQIKVENFIRSTHIARSVALMLAFASPAHAETAAHGIYHLTDNKSDDGNQFPVSLERLILMLADYSVVDRPGSDKYWPKCRIVRSFLDRMKDAYKRHGGDLHQYQLQFYYLQSFKSFLEESGIYPPKKYKSQGKLDEVFIDIANYTNLMGIKRNYIPQINTKPAN</sequence>
<gene>
    <name evidence="1" type="ORF">A2777_00260</name>
</gene>
<dbReference type="SUPFAM" id="SSF109604">
    <property type="entry name" value="HD-domain/PDEase-like"/>
    <property type="match status" value="1"/>
</dbReference>
<evidence type="ECO:0000313" key="2">
    <source>
        <dbReference type="Proteomes" id="UP000177354"/>
    </source>
</evidence>
<organism evidence="1 2">
    <name type="scientific">Candidatus Gottesmanbacteria bacterium RIFCSPHIGHO2_01_FULL_40_15</name>
    <dbReference type="NCBI Taxonomy" id="1798376"/>
    <lineage>
        <taxon>Bacteria</taxon>
        <taxon>Candidatus Gottesmaniibacteriota</taxon>
    </lineage>
</organism>
<comment type="caution">
    <text evidence="1">The sequence shown here is derived from an EMBL/GenBank/DDBJ whole genome shotgun (WGS) entry which is preliminary data.</text>
</comment>